<accession>A0A929WV22</accession>
<dbReference type="Proteomes" id="UP000759246">
    <property type="component" value="Unassembled WGS sequence"/>
</dbReference>
<proteinExistence type="predicted"/>
<name>A0A929WV22_9ACTO</name>
<protein>
    <submittedName>
        <fullName evidence="1">Uncharacterized protein</fullName>
    </submittedName>
</protein>
<sequence>MEVILMAGIKKFPLTGNKDNQIFEYSDTLSLKIDDAQKHLKAGDPVVINKVAGIAGILMSDVAPAEEKTDYATAAEALTKPTYGLNRAQHASVRVKGGVFALEVDGNLAPSGLVGTLVYLKAATAGGRPTVTAAKQTDGVVLGWIKGIHNPGSANKKLYQVVLDPRPVA</sequence>
<dbReference type="AlphaFoldDB" id="A0A929WV22"/>
<reference evidence="1" key="1">
    <citation type="submission" date="2020-04" db="EMBL/GenBank/DDBJ databases">
        <title>Deep metagenomics examines the oral microbiome during advanced dental caries in children, revealing novel taxa and co-occurrences with host molecules.</title>
        <authorList>
            <person name="Baker J.L."/>
            <person name="Morton J.T."/>
            <person name="Dinis M."/>
            <person name="Alvarez R."/>
            <person name="Tran N.C."/>
            <person name="Knight R."/>
            <person name="Edlund A."/>
        </authorList>
    </citation>
    <scope>NUCLEOTIDE SEQUENCE</scope>
    <source>
        <strain evidence="1">JCVI_30_bin.13</strain>
    </source>
</reference>
<gene>
    <name evidence="1" type="ORF">HXK09_00775</name>
</gene>
<dbReference type="EMBL" id="JABZGF010000006">
    <property type="protein sequence ID" value="MBF0965708.1"/>
    <property type="molecule type" value="Genomic_DNA"/>
</dbReference>
<comment type="caution">
    <text evidence="1">The sequence shown here is derived from an EMBL/GenBank/DDBJ whole genome shotgun (WGS) entry which is preliminary data.</text>
</comment>
<organism evidence="1 2">
    <name type="scientific">Actinomyces bouchesdurhonensis</name>
    <dbReference type="NCBI Taxonomy" id="1852361"/>
    <lineage>
        <taxon>Bacteria</taxon>
        <taxon>Bacillati</taxon>
        <taxon>Actinomycetota</taxon>
        <taxon>Actinomycetes</taxon>
        <taxon>Actinomycetales</taxon>
        <taxon>Actinomycetaceae</taxon>
        <taxon>Actinomyces</taxon>
    </lineage>
</organism>
<evidence type="ECO:0000313" key="1">
    <source>
        <dbReference type="EMBL" id="MBF0965708.1"/>
    </source>
</evidence>
<evidence type="ECO:0000313" key="2">
    <source>
        <dbReference type="Proteomes" id="UP000759246"/>
    </source>
</evidence>